<dbReference type="Proteomes" id="UP001059971">
    <property type="component" value="Chromosome 1"/>
</dbReference>
<evidence type="ECO:0000313" key="2">
    <source>
        <dbReference type="Proteomes" id="UP001059971"/>
    </source>
</evidence>
<keyword evidence="2" id="KW-1185">Reference proteome</keyword>
<accession>A0ABM7G6U2</accession>
<dbReference type="InterPro" id="IPR022037">
    <property type="entry name" value="DUF3606"/>
</dbReference>
<gene>
    <name evidence="1" type="ORF">SBA_ch1_27240</name>
</gene>
<protein>
    <submittedName>
        <fullName evidence="1">DUF3606 domain-containing protein</fullName>
    </submittedName>
</protein>
<proteinExistence type="predicted"/>
<sequence length="62" mass="6861">MADDKSQRGGSDRRTVAGGEDYEVDYFARKHGLTAEQAQDLIDRFGNDRATLDAEAAKLTKE</sequence>
<dbReference type="Pfam" id="PF12244">
    <property type="entry name" value="DUF3606"/>
    <property type="match status" value="1"/>
</dbReference>
<dbReference type="RefSeq" id="WP_120249889.1">
    <property type="nucleotide sequence ID" value="NZ_AP018817.1"/>
</dbReference>
<name>A0ABM7G6U2_9SPHN</name>
<evidence type="ECO:0000313" key="1">
    <source>
        <dbReference type="EMBL" id="BBF70524.1"/>
    </source>
</evidence>
<dbReference type="EMBL" id="AP018817">
    <property type="protein sequence ID" value="BBF70524.1"/>
    <property type="molecule type" value="Genomic_DNA"/>
</dbReference>
<organism evidence="1 2">
    <name type="scientific">Sphingomonas bisphenolicum</name>
    <dbReference type="NCBI Taxonomy" id="296544"/>
    <lineage>
        <taxon>Bacteria</taxon>
        <taxon>Pseudomonadati</taxon>
        <taxon>Pseudomonadota</taxon>
        <taxon>Alphaproteobacteria</taxon>
        <taxon>Sphingomonadales</taxon>
        <taxon>Sphingomonadaceae</taxon>
        <taxon>Sphingomonas</taxon>
    </lineage>
</organism>
<reference evidence="1" key="1">
    <citation type="submission" date="2018-07" db="EMBL/GenBank/DDBJ databases">
        <title>Complete genome sequence of Sphingomonas bisphenolicum strain AO1, a bisphenol A degradative bacterium isolated from Japanese farm field.</title>
        <authorList>
            <person name="Murakami M."/>
            <person name="Koh M."/>
            <person name="Koba S."/>
            <person name="Matsumura Y."/>
        </authorList>
    </citation>
    <scope>NUCLEOTIDE SEQUENCE</scope>
    <source>
        <strain evidence="1">AO1</strain>
    </source>
</reference>